<evidence type="ECO:0000313" key="3">
    <source>
        <dbReference type="Proteomes" id="UP000325672"/>
    </source>
</evidence>
<protein>
    <recommendedName>
        <fullName evidence="4">Secreted protein</fullName>
    </recommendedName>
</protein>
<feature type="signal peptide" evidence="1">
    <location>
        <begin position="1"/>
        <end position="16"/>
    </location>
</feature>
<dbReference type="EMBL" id="ML743568">
    <property type="protein sequence ID" value="KAE8138963.1"/>
    <property type="molecule type" value="Genomic_DNA"/>
</dbReference>
<dbReference type="Proteomes" id="UP000325672">
    <property type="component" value="Unassembled WGS sequence"/>
</dbReference>
<evidence type="ECO:0008006" key="4">
    <source>
        <dbReference type="Google" id="ProtNLM"/>
    </source>
</evidence>
<sequence length="143" mass="15225">MKFISVIALLAPAVLAAPAAPGDAWITLIKEQCPDMSGQCLDIAKKVHQPGFNLVEVPEATQAMPTCNPAYVQCAQTLASDAVDVPQSGATQGQLATCLLQIAPDHIKYFLDNDRASTPIPDTQNCPLRELHRVAHIELGPTA</sequence>
<keyword evidence="3" id="KW-1185">Reference proteome</keyword>
<keyword evidence="1" id="KW-0732">Signal</keyword>
<dbReference type="AlphaFoldDB" id="A0A5N6SZU6"/>
<dbReference type="RefSeq" id="XP_031915026.1">
    <property type="nucleotide sequence ID" value="XM_032059573.1"/>
</dbReference>
<feature type="chain" id="PRO_5024867685" description="Secreted protein" evidence="1">
    <location>
        <begin position="17"/>
        <end position="143"/>
    </location>
</feature>
<organism evidence="2 3">
    <name type="scientific">Aspergillus pseudotamarii</name>
    <dbReference type="NCBI Taxonomy" id="132259"/>
    <lineage>
        <taxon>Eukaryota</taxon>
        <taxon>Fungi</taxon>
        <taxon>Dikarya</taxon>
        <taxon>Ascomycota</taxon>
        <taxon>Pezizomycotina</taxon>
        <taxon>Eurotiomycetes</taxon>
        <taxon>Eurotiomycetidae</taxon>
        <taxon>Eurotiales</taxon>
        <taxon>Aspergillaceae</taxon>
        <taxon>Aspergillus</taxon>
        <taxon>Aspergillus subgen. Circumdati</taxon>
    </lineage>
</organism>
<evidence type="ECO:0000256" key="1">
    <source>
        <dbReference type="SAM" id="SignalP"/>
    </source>
</evidence>
<accession>A0A5N6SZU6</accession>
<gene>
    <name evidence="2" type="ORF">BDV38DRAFT_281523</name>
</gene>
<reference evidence="2 3" key="1">
    <citation type="submission" date="2019-04" db="EMBL/GenBank/DDBJ databases">
        <title>Friends and foes A comparative genomics study of 23 Aspergillus species from section Flavi.</title>
        <authorList>
            <consortium name="DOE Joint Genome Institute"/>
            <person name="Kjaerbolling I."/>
            <person name="Vesth T."/>
            <person name="Frisvad J.C."/>
            <person name="Nybo J.L."/>
            <person name="Theobald S."/>
            <person name="Kildgaard S."/>
            <person name="Isbrandt T."/>
            <person name="Kuo A."/>
            <person name="Sato A."/>
            <person name="Lyhne E.K."/>
            <person name="Kogle M.E."/>
            <person name="Wiebenga A."/>
            <person name="Kun R.S."/>
            <person name="Lubbers R.J."/>
            <person name="Makela M.R."/>
            <person name="Barry K."/>
            <person name="Chovatia M."/>
            <person name="Clum A."/>
            <person name="Daum C."/>
            <person name="Haridas S."/>
            <person name="He G."/>
            <person name="LaButti K."/>
            <person name="Lipzen A."/>
            <person name="Mondo S."/>
            <person name="Riley R."/>
            <person name="Salamov A."/>
            <person name="Simmons B.A."/>
            <person name="Magnuson J.K."/>
            <person name="Henrissat B."/>
            <person name="Mortensen U.H."/>
            <person name="Larsen T.O."/>
            <person name="Devries R.P."/>
            <person name="Grigoriev I.V."/>
            <person name="Machida M."/>
            <person name="Baker S.E."/>
            <person name="Andersen M.R."/>
        </authorList>
    </citation>
    <scope>NUCLEOTIDE SEQUENCE [LARGE SCALE GENOMIC DNA]</scope>
    <source>
        <strain evidence="2 3">CBS 117625</strain>
    </source>
</reference>
<dbReference type="OrthoDB" id="4173750at2759"/>
<name>A0A5N6SZU6_ASPPS</name>
<evidence type="ECO:0000313" key="2">
    <source>
        <dbReference type="EMBL" id="KAE8138963.1"/>
    </source>
</evidence>
<proteinExistence type="predicted"/>
<dbReference type="GeneID" id="43643783"/>